<dbReference type="OrthoDB" id="620691at2759"/>
<evidence type="ECO:0000259" key="2">
    <source>
        <dbReference type="Pfam" id="PF24523"/>
    </source>
</evidence>
<dbReference type="SUPFAM" id="SSF81383">
    <property type="entry name" value="F-box domain"/>
    <property type="match status" value="1"/>
</dbReference>
<feature type="domain" description="DUF7595" evidence="2">
    <location>
        <begin position="139"/>
        <end position="446"/>
    </location>
</feature>
<comment type="caution">
    <text evidence="3">The sequence shown here is derived from an EMBL/GenBank/DDBJ whole genome shotgun (WGS) entry which is preliminary data.</text>
</comment>
<dbReference type="Gramene" id="EER99864">
    <property type="protein sequence ID" value="EER99864"/>
    <property type="gene ID" value="SORBI_3002G406900"/>
</dbReference>
<dbReference type="InterPro" id="IPR036047">
    <property type="entry name" value="F-box-like_dom_sf"/>
</dbReference>
<dbReference type="Pfam" id="PF24523">
    <property type="entry name" value="DUF7595"/>
    <property type="match status" value="1"/>
</dbReference>
<dbReference type="KEGG" id="sbi:8073148"/>
<dbReference type="InterPro" id="IPR056016">
    <property type="entry name" value="DUF7595"/>
</dbReference>
<sequence>MAGGGGGDDGDVSRAQQPCRGERRGHRQKEACLPLDVIAEIAARSDPATLVRCAATCRDARRRIAEDPSLLGRLRLRDTERFVLPLLRGHLAGTTTYTGGEKTDVYMVDTTAAAADATRLVNVTRLVKATFAEADQTLSNVVSMDSRGGLVLVLVRANYQRQLLVCNLATRRCLALPPEPVFPYANWSTCGVQYVLLVGGSNDDGGDGAAGRRFHVLKSMLVLSQYRSYRCLLVHTFSSEDGAWSPLTEIPTPNLQGSRGNLYQRPLVVGDVVHWLCLTNGGSYMLMLHVRAAARVNVTALPASFPRDGKTKRQYLLATATAGGNPVVLVADADRISAWEQSKHTKMWKPRPQVVIENETILGFHCDALAELLEKERRSRKRKHVPELLCFGERSGAVLLKIDDIYHCSYCLLWLDLQSKKIVRCFSPDRRMQVYCAYEVDLSSWVPTFSNAVTL</sequence>
<evidence type="ECO:0000313" key="3">
    <source>
        <dbReference type="EMBL" id="KAG0546201.1"/>
    </source>
</evidence>
<accession>A0A921RV07</accession>
<proteinExistence type="predicted"/>
<dbReference type="EMBL" id="CM027681">
    <property type="protein sequence ID" value="KAG0546201.1"/>
    <property type="molecule type" value="Genomic_DNA"/>
</dbReference>
<feature type="region of interest" description="Disordered" evidence="1">
    <location>
        <begin position="1"/>
        <end position="26"/>
    </location>
</feature>
<evidence type="ECO:0000313" key="4">
    <source>
        <dbReference type="Proteomes" id="UP000807115"/>
    </source>
</evidence>
<name>A0A921RV07_SORBI</name>
<reference evidence="3" key="1">
    <citation type="journal article" date="2019" name="BMC Genomics">
        <title>A new reference genome for Sorghum bicolor reveals high levels of sequence similarity between sweet and grain genotypes: implications for the genetics of sugar metabolism.</title>
        <authorList>
            <person name="Cooper E.A."/>
            <person name="Brenton Z.W."/>
            <person name="Flinn B.S."/>
            <person name="Jenkins J."/>
            <person name="Shu S."/>
            <person name="Flowers D."/>
            <person name="Luo F."/>
            <person name="Wang Y."/>
            <person name="Xia P."/>
            <person name="Barry K."/>
            <person name="Daum C."/>
            <person name="Lipzen A."/>
            <person name="Yoshinaga Y."/>
            <person name="Schmutz J."/>
            <person name="Saski C."/>
            <person name="Vermerris W."/>
            <person name="Kresovich S."/>
        </authorList>
    </citation>
    <scope>NUCLEOTIDE SEQUENCE</scope>
</reference>
<evidence type="ECO:0000256" key="1">
    <source>
        <dbReference type="SAM" id="MobiDB-lite"/>
    </source>
</evidence>
<organism evidence="3 4">
    <name type="scientific">Sorghum bicolor</name>
    <name type="common">Sorghum</name>
    <name type="synonym">Sorghum vulgare</name>
    <dbReference type="NCBI Taxonomy" id="4558"/>
    <lineage>
        <taxon>Eukaryota</taxon>
        <taxon>Viridiplantae</taxon>
        <taxon>Streptophyta</taxon>
        <taxon>Embryophyta</taxon>
        <taxon>Tracheophyta</taxon>
        <taxon>Spermatophyta</taxon>
        <taxon>Magnoliopsida</taxon>
        <taxon>Liliopsida</taxon>
        <taxon>Poales</taxon>
        <taxon>Poaceae</taxon>
        <taxon>PACMAD clade</taxon>
        <taxon>Panicoideae</taxon>
        <taxon>Andropogonodae</taxon>
        <taxon>Andropogoneae</taxon>
        <taxon>Sorghinae</taxon>
        <taxon>Sorghum</taxon>
    </lineage>
</organism>
<protein>
    <recommendedName>
        <fullName evidence="2">DUF7595 domain-containing protein</fullName>
    </recommendedName>
</protein>
<dbReference type="AlphaFoldDB" id="A0A921RV07"/>
<dbReference type="PANTHER" id="PTHR35828">
    <property type="entry name" value="OS08G0203800 PROTEIN-RELATED"/>
    <property type="match status" value="1"/>
</dbReference>
<dbReference type="PANTHER" id="PTHR35828:SF23">
    <property type="entry name" value="F-BOX DOMAIN-CONTAINING PROTEIN"/>
    <property type="match status" value="1"/>
</dbReference>
<gene>
    <name evidence="3" type="ORF">BDA96_02G427500</name>
</gene>
<dbReference type="Proteomes" id="UP000807115">
    <property type="component" value="Chromosome 2"/>
</dbReference>
<reference evidence="3" key="2">
    <citation type="submission" date="2020-10" db="EMBL/GenBank/DDBJ databases">
        <authorList>
            <person name="Cooper E.A."/>
            <person name="Brenton Z.W."/>
            <person name="Flinn B.S."/>
            <person name="Jenkins J."/>
            <person name="Shu S."/>
            <person name="Flowers D."/>
            <person name="Luo F."/>
            <person name="Wang Y."/>
            <person name="Xia P."/>
            <person name="Barry K."/>
            <person name="Daum C."/>
            <person name="Lipzen A."/>
            <person name="Yoshinaga Y."/>
            <person name="Schmutz J."/>
            <person name="Saski C."/>
            <person name="Vermerris W."/>
            <person name="Kresovich S."/>
        </authorList>
    </citation>
    <scope>NUCLEOTIDE SEQUENCE</scope>
</reference>
<dbReference type="OMA" id="WYHQLLA"/>